<dbReference type="Pfam" id="PF00085">
    <property type="entry name" value="Thioredoxin"/>
    <property type="match status" value="1"/>
</dbReference>
<comment type="cofactor">
    <cofactor evidence="1 8">
        <name>FAD</name>
        <dbReference type="ChEBI" id="CHEBI:57692"/>
    </cofactor>
</comment>
<reference evidence="13" key="2">
    <citation type="submission" date="2020-08" db="EMBL/GenBank/DDBJ databases">
        <authorList>
            <person name="Kikuchi T."/>
        </authorList>
    </citation>
    <scope>NUCLEOTIDE SEQUENCE</scope>
    <source>
        <strain evidence="12">Ka4C1</strain>
    </source>
</reference>
<dbReference type="GO" id="GO:0003756">
    <property type="term" value="F:protein disulfide isomerase activity"/>
    <property type="evidence" value="ECO:0007669"/>
    <property type="project" value="TreeGrafter"/>
</dbReference>
<dbReference type="InterPro" id="IPR042568">
    <property type="entry name" value="QSOX_FAD-bd_sf"/>
</dbReference>
<keyword evidence="4 8" id="KW-0274">FAD</keyword>
<evidence type="ECO:0000256" key="5">
    <source>
        <dbReference type="ARBA" id="ARBA00023002"/>
    </source>
</evidence>
<evidence type="ECO:0000313" key="13">
    <source>
        <dbReference type="EMBL" id="CAG9115379.1"/>
    </source>
</evidence>
<dbReference type="GO" id="GO:0006457">
    <property type="term" value="P:protein folding"/>
    <property type="evidence" value="ECO:0007669"/>
    <property type="project" value="TreeGrafter"/>
</dbReference>
<evidence type="ECO:0000313" key="16">
    <source>
        <dbReference type="WBParaSite" id="BXY_0027200.1"/>
    </source>
</evidence>
<dbReference type="FunFam" id="1.20.120.310:FF:000005">
    <property type="entry name" value="Sulfhydryl oxidase"/>
    <property type="match status" value="1"/>
</dbReference>
<dbReference type="SMR" id="A0A1I7RHU3"/>
<name>A0A1I7RHU3_BURXY</name>
<sequence length="580" mass="67019">MISRWSSGIFLLLLLMDSTALRSTFTYHPQGSQSLLYIPGLEPILHLDQLTFDDTIFDPTRQNSFLVEFYADWCGHCRAFAPFFKEFASLVVNWKEVTIVSAINCADAFNADICKKNGISHFPMLKYFPRTATNYAEGQLLEPAHSGTNLRDQLASKVTNEYSLRRYPDWPNFGYVDVTGQTKFEDLWNGILPQAMYMAIVFEQYDSVAAQAMLDLWPYRGHVGVRRAMANSPLVQMLQINSFPYVALFKRGNQQSIFMSPYGYTTLQDVMARADPNERVTRPPVIQATTPKPSNIIHCDKQPERCQQMFFASETDMLKAMRSALLDEVVRANDFVTGQNFTNLQNFVSLLADHFPTVSYANGLQRRALKRSTSVALKKSSAAKEVFDQLRKMLDTKPGQISIKEWKTTFEGLEDRYGKPFPTDADWQHCRGSGPQFRGYTCGLWTTFHTLTIHTYMDTIKAKTIKPITPLKYIQGWVNSFFGCENCKQHFMEMTTQKFPMNEERVKNSHDMFMYLWRAHNIVNNRLHGDVTEDPQFLKYQFPPFFLCPTCHAGGQFSRRKVRNFLLRYYVNIRPYNRVH</sequence>
<dbReference type="InterPro" id="IPR017937">
    <property type="entry name" value="Thioredoxin_CS"/>
</dbReference>
<reference evidence="16" key="1">
    <citation type="submission" date="2016-11" db="UniProtKB">
        <authorList>
            <consortium name="WormBaseParasite"/>
        </authorList>
    </citation>
    <scope>IDENTIFICATION</scope>
</reference>
<accession>A0A1I7RHU3</accession>
<dbReference type="SUPFAM" id="SSF69000">
    <property type="entry name" value="FAD-dependent thiol oxidase"/>
    <property type="match status" value="1"/>
</dbReference>
<dbReference type="InterPro" id="IPR039798">
    <property type="entry name" value="Sulfhydryl_oxidase"/>
</dbReference>
<dbReference type="EMBL" id="CAJFDI010000004">
    <property type="protein sequence ID" value="CAD5226080.1"/>
    <property type="molecule type" value="Genomic_DNA"/>
</dbReference>
<dbReference type="EMBL" id="CAJFCV020000004">
    <property type="protein sequence ID" value="CAG9115379.1"/>
    <property type="molecule type" value="Genomic_DNA"/>
</dbReference>
<dbReference type="InterPro" id="IPR013766">
    <property type="entry name" value="Thioredoxin_domain"/>
</dbReference>
<evidence type="ECO:0000313" key="14">
    <source>
        <dbReference type="Proteomes" id="UP000095284"/>
    </source>
</evidence>
<organism evidence="14 16">
    <name type="scientific">Bursaphelenchus xylophilus</name>
    <name type="common">Pinewood nematode worm</name>
    <name type="synonym">Aphelenchoides xylophilus</name>
    <dbReference type="NCBI Taxonomy" id="6326"/>
    <lineage>
        <taxon>Eukaryota</taxon>
        <taxon>Metazoa</taxon>
        <taxon>Ecdysozoa</taxon>
        <taxon>Nematoda</taxon>
        <taxon>Chromadorea</taxon>
        <taxon>Rhabditida</taxon>
        <taxon>Tylenchina</taxon>
        <taxon>Tylenchomorpha</taxon>
        <taxon>Aphelenchoidea</taxon>
        <taxon>Aphelenchoididae</taxon>
        <taxon>Bursaphelenchus</taxon>
    </lineage>
</organism>
<keyword evidence="6" id="KW-1015">Disulfide bond</keyword>
<feature type="chain" id="PRO_5035359058" description="Sulfhydryl oxidase" evidence="9">
    <location>
        <begin position="21"/>
        <end position="580"/>
    </location>
</feature>
<dbReference type="InterPro" id="IPR036249">
    <property type="entry name" value="Thioredoxin-like_sf"/>
</dbReference>
<evidence type="ECO:0000259" key="11">
    <source>
        <dbReference type="PROSITE" id="PS51352"/>
    </source>
</evidence>
<dbReference type="PROSITE" id="PS51324">
    <property type="entry name" value="ERV_ALR"/>
    <property type="match status" value="1"/>
</dbReference>
<dbReference type="Proteomes" id="UP000095284">
    <property type="component" value="Unplaced"/>
</dbReference>
<keyword evidence="3 9" id="KW-0732">Signal</keyword>
<evidence type="ECO:0000256" key="4">
    <source>
        <dbReference type="ARBA" id="ARBA00022827"/>
    </source>
</evidence>
<dbReference type="OrthoDB" id="59470at2759"/>
<evidence type="ECO:0000256" key="6">
    <source>
        <dbReference type="ARBA" id="ARBA00023157"/>
    </source>
</evidence>
<dbReference type="PROSITE" id="PS00194">
    <property type="entry name" value="THIOREDOXIN_1"/>
    <property type="match status" value="1"/>
</dbReference>
<comment type="catalytic activity">
    <reaction evidence="8">
        <text>2 R'C(R)SH + O2 = R'C(R)S-S(R)CR' + H2O2</text>
        <dbReference type="Rhea" id="RHEA:17357"/>
        <dbReference type="ChEBI" id="CHEBI:15379"/>
        <dbReference type="ChEBI" id="CHEBI:16240"/>
        <dbReference type="ChEBI" id="CHEBI:16520"/>
        <dbReference type="ChEBI" id="CHEBI:17412"/>
        <dbReference type="EC" id="1.8.3.2"/>
    </reaction>
</comment>
<evidence type="ECO:0000256" key="7">
    <source>
        <dbReference type="ARBA" id="ARBA00023180"/>
    </source>
</evidence>
<feature type="signal peptide" evidence="9">
    <location>
        <begin position="1"/>
        <end position="20"/>
    </location>
</feature>
<evidence type="ECO:0000256" key="8">
    <source>
        <dbReference type="RuleBase" id="RU371123"/>
    </source>
</evidence>
<evidence type="ECO:0000259" key="10">
    <source>
        <dbReference type="PROSITE" id="PS51324"/>
    </source>
</evidence>
<evidence type="ECO:0000256" key="2">
    <source>
        <dbReference type="ARBA" id="ARBA00022630"/>
    </source>
</evidence>
<protein>
    <recommendedName>
        <fullName evidence="8">Sulfhydryl oxidase</fullName>
        <ecNumber evidence="8">1.8.3.2</ecNumber>
    </recommendedName>
</protein>
<dbReference type="InterPro" id="IPR017905">
    <property type="entry name" value="ERV/ALR_sulphydryl_oxidase"/>
</dbReference>
<dbReference type="EC" id="1.8.3.2" evidence="8"/>
<evidence type="ECO:0000256" key="9">
    <source>
        <dbReference type="SAM" id="SignalP"/>
    </source>
</evidence>
<dbReference type="InterPro" id="IPR036774">
    <property type="entry name" value="ERV/ALR_sulphydryl_oxid_sf"/>
</dbReference>
<dbReference type="Gene3D" id="1.20.120.1960">
    <property type="entry name" value="QSOX sulfhydryl oxidase domain"/>
    <property type="match status" value="1"/>
</dbReference>
<keyword evidence="5 8" id="KW-0560">Oxidoreductase</keyword>
<keyword evidence="7" id="KW-0325">Glycoprotein</keyword>
<evidence type="ECO:0000313" key="12">
    <source>
        <dbReference type="EMBL" id="CAD5226080.1"/>
    </source>
</evidence>
<dbReference type="eggNOG" id="KOG1731">
    <property type="taxonomic scope" value="Eukaryota"/>
</dbReference>
<keyword evidence="15" id="KW-1185">Reference proteome</keyword>
<dbReference type="Pfam" id="PF04777">
    <property type="entry name" value="Evr1_Alr"/>
    <property type="match status" value="1"/>
</dbReference>
<dbReference type="WBParaSite" id="BXY_0027200.1">
    <property type="protein sequence ID" value="BXY_0027200.1"/>
    <property type="gene ID" value="BXY_0027200"/>
</dbReference>
<dbReference type="Gene3D" id="3.40.30.10">
    <property type="entry name" value="Glutaredoxin"/>
    <property type="match status" value="2"/>
</dbReference>
<dbReference type="Proteomes" id="UP000659654">
    <property type="component" value="Unassembled WGS sequence"/>
</dbReference>
<dbReference type="AlphaFoldDB" id="A0A1I7RHU3"/>
<keyword evidence="2 8" id="KW-0285">Flavoprotein</keyword>
<gene>
    <name evidence="12" type="ORF">BXYJ_LOCUS8866</name>
</gene>
<proteinExistence type="predicted"/>
<dbReference type="SUPFAM" id="SSF52833">
    <property type="entry name" value="Thioredoxin-like"/>
    <property type="match status" value="1"/>
</dbReference>
<dbReference type="Gene3D" id="1.20.120.310">
    <property type="entry name" value="ERV/ALR sulfhydryl oxidase domain"/>
    <property type="match status" value="1"/>
</dbReference>
<dbReference type="PROSITE" id="PS51352">
    <property type="entry name" value="THIOREDOXIN_2"/>
    <property type="match status" value="1"/>
</dbReference>
<dbReference type="GO" id="GO:0000139">
    <property type="term" value="C:Golgi membrane"/>
    <property type="evidence" value="ECO:0007669"/>
    <property type="project" value="TreeGrafter"/>
</dbReference>
<evidence type="ECO:0000313" key="15">
    <source>
        <dbReference type="Proteomes" id="UP000659654"/>
    </source>
</evidence>
<dbReference type="GO" id="GO:0005615">
    <property type="term" value="C:extracellular space"/>
    <property type="evidence" value="ECO:0007669"/>
    <property type="project" value="TreeGrafter"/>
</dbReference>
<evidence type="ECO:0000256" key="1">
    <source>
        <dbReference type="ARBA" id="ARBA00001974"/>
    </source>
</evidence>
<dbReference type="Proteomes" id="UP000582659">
    <property type="component" value="Unassembled WGS sequence"/>
</dbReference>
<feature type="domain" description="Thioredoxin" evidence="11">
    <location>
        <begin position="14"/>
        <end position="163"/>
    </location>
</feature>
<evidence type="ECO:0000256" key="3">
    <source>
        <dbReference type="ARBA" id="ARBA00022729"/>
    </source>
</evidence>
<dbReference type="PANTHER" id="PTHR22897">
    <property type="entry name" value="QUIESCIN Q6-RELATED SULFHYDRYL OXIDASE"/>
    <property type="match status" value="1"/>
</dbReference>
<dbReference type="GO" id="GO:0016971">
    <property type="term" value="F:flavin-dependent sulfhydryl oxidase activity"/>
    <property type="evidence" value="ECO:0007669"/>
    <property type="project" value="InterPro"/>
</dbReference>
<dbReference type="PANTHER" id="PTHR22897:SF20">
    <property type="entry name" value="SULFHYDRYL OXIDASE"/>
    <property type="match status" value="1"/>
</dbReference>
<feature type="domain" description="ERV/ALR sulfhydryl oxidase" evidence="10">
    <location>
        <begin position="433"/>
        <end position="542"/>
    </location>
</feature>